<evidence type="ECO:0000256" key="7">
    <source>
        <dbReference type="ARBA" id="ARBA00022692"/>
    </source>
</evidence>
<dbReference type="InterPro" id="IPR014207">
    <property type="entry name" value="Cyt_c_ubiqinol_oxidase_su1"/>
</dbReference>
<evidence type="ECO:0000256" key="8">
    <source>
        <dbReference type="ARBA" id="ARBA00022723"/>
    </source>
</evidence>
<feature type="domain" description="Cytochrome oxidase subunit I profile" evidence="16">
    <location>
        <begin position="49"/>
        <end position="569"/>
    </location>
</feature>
<comment type="subcellular location">
    <subcellularLocation>
        <location evidence="1">Cell membrane</location>
        <topology evidence="1">Multi-pass membrane protein</topology>
    </subcellularLocation>
</comment>
<keyword evidence="12" id="KW-0186">Copper</keyword>
<feature type="transmembrane region" description="Helical" evidence="15">
    <location>
        <begin position="501"/>
        <end position="528"/>
    </location>
</feature>
<keyword evidence="7 14" id="KW-0812">Transmembrane</keyword>
<dbReference type="InterPro" id="IPR023615">
    <property type="entry name" value="Cyt_c_Oxase_su1_BS"/>
</dbReference>
<evidence type="ECO:0000256" key="2">
    <source>
        <dbReference type="ARBA" id="ARBA00009578"/>
    </source>
</evidence>
<evidence type="ECO:0000256" key="1">
    <source>
        <dbReference type="ARBA" id="ARBA00004651"/>
    </source>
</evidence>
<organism evidence="17 18">
    <name type="scientific">Sphingomonas guangdongensis</name>
    <dbReference type="NCBI Taxonomy" id="1141890"/>
    <lineage>
        <taxon>Bacteria</taxon>
        <taxon>Pseudomonadati</taxon>
        <taxon>Pseudomonadota</taxon>
        <taxon>Alphaproteobacteria</taxon>
        <taxon>Sphingomonadales</taxon>
        <taxon>Sphingomonadaceae</taxon>
        <taxon>Sphingomonas</taxon>
    </lineage>
</organism>
<feature type="transmembrane region" description="Helical" evidence="15">
    <location>
        <begin position="67"/>
        <end position="84"/>
    </location>
</feature>
<dbReference type="EMBL" id="OBMI01000001">
    <property type="protein sequence ID" value="SOB80946.1"/>
    <property type="molecule type" value="Genomic_DNA"/>
</dbReference>
<keyword evidence="3 14" id="KW-0813">Transport</keyword>
<evidence type="ECO:0000256" key="14">
    <source>
        <dbReference type="RuleBase" id="RU000370"/>
    </source>
</evidence>
<feature type="transmembrane region" description="Helical" evidence="15">
    <location>
        <begin position="285"/>
        <end position="308"/>
    </location>
</feature>
<dbReference type="GO" id="GO:0004129">
    <property type="term" value="F:cytochrome-c oxidase activity"/>
    <property type="evidence" value="ECO:0007669"/>
    <property type="project" value="InterPro"/>
</dbReference>
<evidence type="ECO:0000256" key="9">
    <source>
        <dbReference type="ARBA" id="ARBA00022982"/>
    </source>
</evidence>
<dbReference type="GO" id="GO:0009060">
    <property type="term" value="P:aerobic respiration"/>
    <property type="evidence" value="ECO:0007669"/>
    <property type="project" value="InterPro"/>
</dbReference>
<dbReference type="OrthoDB" id="9803294at2"/>
<keyword evidence="18" id="KW-1185">Reference proteome</keyword>
<keyword evidence="4" id="KW-1003">Cell membrane</keyword>
<evidence type="ECO:0000256" key="15">
    <source>
        <dbReference type="SAM" id="Phobius"/>
    </source>
</evidence>
<dbReference type="Pfam" id="PF00115">
    <property type="entry name" value="COX1"/>
    <property type="match status" value="1"/>
</dbReference>
<dbReference type="GO" id="GO:0015990">
    <property type="term" value="P:electron transport coupled proton transport"/>
    <property type="evidence" value="ECO:0007669"/>
    <property type="project" value="TreeGrafter"/>
</dbReference>
<gene>
    <name evidence="17" type="ORF">SAMN06297144_1316</name>
</gene>
<keyword evidence="13 15" id="KW-0472">Membrane</keyword>
<dbReference type="InterPro" id="IPR036927">
    <property type="entry name" value="Cyt_c_oxase-like_su1_sf"/>
</dbReference>
<feature type="transmembrane region" description="Helical" evidence="15">
    <location>
        <begin position="425"/>
        <end position="446"/>
    </location>
</feature>
<evidence type="ECO:0000313" key="18">
    <source>
        <dbReference type="Proteomes" id="UP000219494"/>
    </source>
</evidence>
<keyword evidence="8" id="KW-0479">Metal-binding</keyword>
<protein>
    <submittedName>
        <fullName evidence="17">Cytochrome bo3 quinol oxidase subunit 1 apoprotein</fullName>
    </submittedName>
</protein>
<dbReference type="CDD" id="cd01662">
    <property type="entry name" value="Ubiquinol_Oxidase_I"/>
    <property type="match status" value="1"/>
</dbReference>
<dbReference type="GO" id="GO:0009486">
    <property type="term" value="F:cytochrome bo3 ubiquinol oxidase activity"/>
    <property type="evidence" value="ECO:0007669"/>
    <property type="project" value="TreeGrafter"/>
</dbReference>
<evidence type="ECO:0000256" key="10">
    <source>
        <dbReference type="ARBA" id="ARBA00022989"/>
    </source>
</evidence>
<dbReference type="FunFam" id="1.20.210.10:FF:000002">
    <property type="entry name" value="Cytochrome o ubiquinol oxidase, subunit I"/>
    <property type="match status" value="1"/>
</dbReference>
<feature type="transmembrane region" description="Helical" evidence="15">
    <location>
        <begin position="150"/>
        <end position="172"/>
    </location>
</feature>
<keyword evidence="11" id="KW-0408">Iron</keyword>
<keyword evidence="10 15" id="KW-1133">Transmembrane helix</keyword>
<keyword evidence="5 14" id="KW-0349">Heme</keyword>
<feature type="transmembrane region" description="Helical" evidence="15">
    <location>
        <begin position="390"/>
        <end position="413"/>
    </location>
</feature>
<proteinExistence type="inferred from homology"/>
<dbReference type="GO" id="GO:0020037">
    <property type="term" value="F:heme binding"/>
    <property type="evidence" value="ECO:0007669"/>
    <property type="project" value="InterPro"/>
</dbReference>
<dbReference type="GO" id="GO:0046872">
    <property type="term" value="F:metal ion binding"/>
    <property type="evidence" value="ECO:0007669"/>
    <property type="project" value="UniProtKB-KW"/>
</dbReference>
<feature type="transmembrane region" description="Helical" evidence="15">
    <location>
        <begin position="235"/>
        <end position="265"/>
    </location>
</feature>
<feature type="transmembrane region" description="Helical" evidence="15">
    <location>
        <begin position="467"/>
        <end position="489"/>
    </location>
</feature>
<keyword evidence="9 14" id="KW-0249">Electron transport</keyword>
<dbReference type="InterPro" id="IPR000883">
    <property type="entry name" value="Cyt_C_Oxase_1"/>
</dbReference>
<evidence type="ECO:0000256" key="4">
    <source>
        <dbReference type="ARBA" id="ARBA00022475"/>
    </source>
</evidence>
<feature type="transmembrane region" description="Helical" evidence="15">
    <location>
        <begin position="199"/>
        <end position="223"/>
    </location>
</feature>
<evidence type="ECO:0000256" key="11">
    <source>
        <dbReference type="ARBA" id="ARBA00023004"/>
    </source>
</evidence>
<dbReference type="PROSITE" id="PS00077">
    <property type="entry name" value="COX1_CUB"/>
    <property type="match status" value="1"/>
</dbReference>
<dbReference type="AlphaFoldDB" id="A0A285QGH7"/>
<dbReference type="PANTHER" id="PTHR10422:SF35">
    <property type="entry name" value="CYTOCHROME BO(3) UBIQUINOL OXIDASE SUBUNIT 1"/>
    <property type="match status" value="1"/>
</dbReference>
<comment type="similarity">
    <text evidence="2 14">Belongs to the heme-copper respiratory oxidase family.</text>
</comment>
<dbReference type="GO" id="GO:0022904">
    <property type="term" value="P:respiratory electron transport chain"/>
    <property type="evidence" value="ECO:0007669"/>
    <property type="project" value="TreeGrafter"/>
</dbReference>
<feature type="transmembrane region" description="Helical" evidence="15">
    <location>
        <begin position="119"/>
        <end position="138"/>
    </location>
</feature>
<reference evidence="17 18" key="1">
    <citation type="submission" date="2017-07" db="EMBL/GenBank/DDBJ databases">
        <authorList>
            <person name="Sun Z.S."/>
            <person name="Albrecht U."/>
            <person name="Echele G."/>
            <person name="Lee C.C."/>
        </authorList>
    </citation>
    <scope>NUCLEOTIDE SEQUENCE [LARGE SCALE GENOMIC DNA]</scope>
    <source>
        <strain evidence="17 18">CGMCC 1.12672</strain>
    </source>
</reference>
<dbReference type="PANTHER" id="PTHR10422">
    <property type="entry name" value="CYTOCHROME C OXIDASE SUBUNIT 1"/>
    <property type="match status" value="1"/>
</dbReference>
<dbReference type="PROSITE" id="PS50855">
    <property type="entry name" value="COX1"/>
    <property type="match status" value="1"/>
</dbReference>
<evidence type="ECO:0000256" key="13">
    <source>
        <dbReference type="ARBA" id="ARBA00023136"/>
    </source>
</evidence>
<feature type="transmembrane region" description="Helical" evidence="15">
    <location>
        <begin position="354"/>
        <end position="378"/>
    </location>
</feature>
<dbReference type="PRINTS" id="PR01165">
    <property type="entry name" value="CYCOXIDASEI"/>
</dbReference>
<evidence type="ECO:0000313" key="17">
    <source>
        <dbReference type="EMBL" id="SOB80946.1"/>
    </source>
</evidence>
<accession>A0A285QGH7</accession>
<dbReference type="GO" id="GO:0016682">
    <property type="term" value="F:oxidoreductase activity, acting on diphenols and related substances as donors, oxygen as acceptor"/>
    <property type="evidence" value="ECO:0007669"/>
    <property type="project" value="InterPro"/>
</dbReference>
<feature type="transmembrane region" description="Helical" evidence="15">
    <location>
        <begin position="602"/>
        <end position="635"/>
    </location>
</feature>
<sequence>MSHAPTETSAIFGRLSLQSFPIHEPILIVTFAVVVLLGTGILAAVTKYRLWGWLWREWFTSVDHKKIGIMYLILGIIMLLRGFADAIMMRLQQALAFGGSEGYLDAHHYDQVFSAHGTIMIFFVAIPLVAGIINYVLPLQIGARDVAFPFLNNLSFWMTAAGALLVMMSLFIGEFTRAGWLNYVPVSNLQNAPDTGPDYYLWALQIAGIGTTLSGINMVVTVIKMRAPGMTMMKLPIFVWTAFCSNILVTAIFPVLTAAFAMLMLDRYAGFNFFTNDLGGNPMMYWNLVWIWGHPEVYVLILPAFGIYSEITSTFTGKRLFGYSSMVYATVVITILSWLVWLHHFFTMGSGASVNSFFGIATMVISIPTGAKIFNWLFTMYRGRIRYELPMMWVVAFMLTFTVGGMTGVLLAVPPADFVLHNSLFLVAHFHNVIIGGVIFGLFAGIDYWWPKAFGFKLDRFWGKIHFWGWVVGYWVAWTPMYVVGLMGTTRRTRYFEDPELQIWFVIAAIGVAIIAVGIAAFLIQIFVSIRNREQLRDTTGDPWNARTLEWSTSSPPPPYNFAQTPVVHDLDAWYDMKAQHAERPVSGFRPIHMPKNTGTGVILSALALVLGFAMVWYIWWLAIVAAVGLLAVGIGHTFNYDRDYHIPAEEVTALEDTRTRLLAQPAGATA</sequence>
<evidence type="ECO:0000256" key="12">
    <source>
        <dbReference type="ARBA" id="ARBA00023008"/>
    </source>
</evidence>
<evidence type="ECO:0000259" key="16">
    <source>
        <dbReference type="PROSITE" id="PS50855"/>
    </source>
</evidence>
<evidence type="ECO:0000256" key="6">
    <source>
        <dbReference type="ARBA" id="ARBA00022660"/>
    </source>
</evidence>
<dbReference type="Gene3D" id="1.20.210.10">
    <property type="entry name" value="Cytochrome c oxidase-like, subunit I domain"/>
    <property type="match status" value="1"/>
</dbReference>
<name>A0A285QGH7_9SPHN</name>
<dbReference type="RefSeq" id="WP_097063107.1">
    <property type="nucleotide sequence ID" value="NZ_OBMI01000001.1"/>
</dbReference>
<dbReference type="Proteomes" id="UP000219494">
    <property type="component" value="Unassembled WGS sequence"/>
</dbReference>
<feature type="transmembrane region" description="Helical" evidence="15">
    <location>
        <begin position="26"/>
        <end position="46"/>
    </location>
</feature>
<dbReference type="InterPro" id="IPR023616">
    <property type="entry name" value="Cyt_c_oxase-like_su1_dom"/>
</dbReference>
<dbReference type="NCBIfam" id="TIGR02843">
    <property type="entry name" value="CyoB"/>
    <property type="match status" value="1"/>
</dbReference>
<dbReference type="GO" id="GO:0005886">
    <property type="term" value="C:plasma membrane"/>
    <property type="evidence" value="ECO:0007669"/>
    <property type="project" value="UniProtKB-SubCell"/>
</dbReference>
<evidence type="ECO:0000256" key="5">
    <source>
        <dbReference type="ARBA" id="ARBA00022617"/>
    </source>
</evidence>
<feature type="transmembrane region" description="Helical" evidence="15">
    <location>
        <begin position="320"/>
        <end position="342"/>
    </location>
</feature>
<evidence type="ECO:0000256" key="3">
    <source>
        <dbReference type="ARBA" id="ARBA00022448"/>
    </source>
</evidence>
<dbReference type="SUPFAM" id="SSF81442">
    <property type="entry name" value="Cytochrome c oxidase subunit I-like"/>
    <property type="match status" value="1"/>
</dbReference>
<keyword evidence="6 14" id="KW-0679">Respiratory chain</keyword>